<keyword evidence="4" id="KW-1185">Reference proteome</keyword>
<organism evidence="3 4">
    <name type="scientific">Symbiochloris irregularis</name>
    <dbReference type="NCBI Taxonomy" id="706552"/>
    <lineage>
        <taxon>Eukaryota</taxon>
        <taxon>Viridiplantae</taxon>
        <taxon>Chlorophyta</taxon>
        <taxon>core chlorophytes</taxon>
        <taxon>Trebouxiophyceae</taxon>
        <taxon>Trebouxiales</taxon>
        <taxon>Trebouxiaceae</taxon>
        <taxon>Symbiochloris</taxon>
    </lineage>
</organism>
<evidence type="ECO:0000256" key="2">
    <source>
        <dbReference type="SAM" id="Phobius"/>
    </source>
</evidence>
<feature type="transmembrane region" description="Helical" evidence="2">
    <location>
        <begin position="257"/>
        <end position="276"/>
    </location>
</feature>
<feature type="transmembrane region" description="Helical" evidence="2">
    <location>
        <begin position="90"/>
        <end position="110"/>
    </location>
</feature>
<sequence>MPPFSQQVAREIAFTPFGQHQAPAIVVTALYGCFFFAAIANWIITRFSWYDVVTISAALRTVGIAARAVFTTPGKFHPAYNGIFLAFSNAGYGASIASLLLGIFAWLGTVGTRFYSATETKIYRIFSLFCCFCIICFGPIIGVLAAGIEFGDYDSHTARQGEACRVVASYGLISVNFATVCLTLRLMFAVFITKSKNANRTAATATEAATQPKLIALFLVCALLLAIRGSTGVVAIYPSPYEEYWIYDYRFYSLDTLPELCALAICCWPALFARMGQAWPRATGSKDGDPEKQDGSKAAAEQPEANGASNLEGPAHSSSKDVQP</sequence>
<feature type="transmembrane region" description="Helical" evidence="2">
    <location>
        <begin position="24"/>
        <end position="44"/>
    </location>
</feature>
<dbReference type="EMBL" id="JALJOQ010000134">
    <property type="protein sequence ID" value="KAK9794911.1"/>
    <property type="molecule type" value="Genomic_DNA"/>
</dbReference>
<feature type="transmembrane region" description="Helical" evidence="2">
    <location>
        <begin position="168"/>
        <end position="193"/>
    </location>
</feature>
<accession>A0AAW1NQ65</accession>
<feature type="transmembrane region" description="Helical" evidence="2">
    <location>
        <begin position="214"/>
        <end position="237"/>
    </location>
</feature>
<evidence type="ECO:0000313" key="3">
    <source>
        <dbReference type="EMBL" id="KAK9794911.1"/>
    </source>
</evidence>
<keyword evidence="2" id="KW-0812">Transmembrane</keyword>
<name>A0AAW1NQ65_9CHLO</name>
<reference evidence="3 4" key="1">
    <citation type="journal article" date="2024" name="Nat. Commun.">
        <title>Phylogenomics reveals the evolutionary origins of lichenization in chlorophyte algae.</title>
        <authorList>
            <person name="Puginier C."/>
            <person name="Libourel C."/>
            <person name="Otte J."/>
            <person name="Skaloud P."/>
            <person name="Haon M."/>
            <person name="Grisel S."/>
            <person name="Petersen M."/>
            <person name="Berrin J.G."/>
            <person name="Delaux P.M."/>
            <person name="Dal Grande F."/>
            <person name="Keller J."/>
        </authorList>
    </citation>
    <scope>NUCLEOTIDE SEQUENCE [LARGE SCALE GENOMIC DNA]</scope>
    <source>
        <strain evidence="3 4">SAG 2036</strain>
    </source>
</reference>
<evidence type="ECO:0000256" key="1">
    <source>
        <dbReference type="SAM" id="MobiDB-lite"/>
    </source>
</evidence>
<feature type="transmembrane region" description="Helical" evidence="2">
    <location>
        <begin position="49"/>
        <end position="70"/>
    </location>
</feature>
<gene>
    <name evidence="3" type="ORF">WJX73_005103</name>
</gene>
<feature type="region of interest" description="Disordered" evidence="1">
    <location>
        <begin position="281"/>
        <end position="324"/>
    </location>
</feature>
<feature type="compositionally biased region" description="Basic and acidic residues" evidence="1">
    <location>
        <begin position="284"/>
        <end position="295"/>
    </location>
</feature>
<keyword evidence="2" id="KW-1133">Transmembrane helix</keyword>
<dbReference type="Proteomes" id="UP001465755">
    <property type="component" value="Unassembled WGS sequence"/>
</dbReference>
<evidence type="ECO:0000313" key="4">
    <source>
        <dbReference type="Proteomes" id="UP001465755"/>
    </source>
</evidence>
<dbReference type="AlphaFoldDB" id="A0AAW1NQ65"/>
<protein>
    <submittedName>
        <fullName evidence="3">Uncharacterized protein</fullName>
    </submittedName>
</protein>
<proteinExistence type="predicted"/>
<comment type="caution">
    <text evidence="3">The sequence shown here is derived from an EMBL/GenBank/DDBJ whole genome shotgun (WGS) entry which is preliminary data.</text>
</comment>
<keyword evidence="2" id="KW-0472">Membrane</keyword>
<feature type="transmembrane region" description="Helical" evidence="2">
    <location>
        <begin position="122"/>
        <end position="148"/>
    </location>
</feature>